<protein>
    <recommendedName>
        <fullName evidence="5">Outer membrane protein beta-barrel domain-containing protein</fullName>
    </recommendedName>
</protein>
<gene>
    <name evidence="3" type="ORF">Cop2CBH44_26920</name>
</gene>
<sequence>MLTRCSSLLIGGLMCVSLMFAQQPQRPLENRKNTPVSRPVQTAQKQQEPPKEPKHKYPLLNSVLVGIDLFSPVANLFGQKYGNYEASVELDLHNRFFPIWEIGIGQSNSTPEDMNFTYIGKPALYNRIGLNYNIKYNSLSSDYFYIGLRYGFSAFHYDIKNIHLDSPYWNPDSPVTAEILNQKSRAQWVEGLLGVRVKIYKGLMMGWSVRYKWKIKVKDNFQSSPWFIPGFGNSGSSVAFTYSIYYKLPLSFKNKKTDKPLTQ</sequence>
<dbReference type="EMBL" id="AP023322">
    <property type="protein sequence ID" value="BCI64339.1"/>
    <property type="molecule type" value="Genomic_DNA"/>
</dbReference>
<feature type="chain" id="PRO_5029017109" description="Outer membrane protein beta-barrel domain-containing protein" evidence="2">
    <location>
        <begin position="22"/>
        <end position="263"/>
    </location>
</feature>
<keyword evidence="4" id="KW-1185">Reference proteome</keyword>
<name>A0A7G1HXB2_9BACT</name>
<evidence type="ECO:0000256" key="1">
    <source>
        <dbReference type="SAM" id="MobiDB-lite"/>
    </source>
</evidence>
<dbReference type="Pfam" id="PF19515">
    <property type="entry name" value="DUF6048"/>
    <property type="match status" value="1"/>
</dbReference>
<evidence type="ECO:0000256" key="2">
    <source>
        <dbReference type="SAM" id="SignalP"/>
    </source>
</evidence>
<evidence type="ECO:0008006" key="5">
    <source>
        <dbReference type="Google" id="ProtNLM"/>
    </source>
</evidence>
<accession>A0A7G1HXB2</accession>
<dbReference type="AlphaFoldDB" id="A0A7G1HXB2"/>
<dbReference type="KEGG" id="copr:Cop2CBH44_26920"/>
<dbReference type="Proteomes" id="UP000594042">
    <property type="component" value="Chromosome"/>
</dbReference>
<evidence type="ECO:0000313" key="3">
    <source>
        <dbReference type="EMBL" id="BCI64339.1"/>
    </source>
</evidence>
<proteinExistence type="predicted"/>
<keyword evidence="2" id="KW-0732">Signal</keyword>
<evidence type="ECO:0000313" key="4">
    <source>
        <dbReference type="Proteomes" id="UP000594042"/>
    </source>
</evidence>
<dbReference type="RefSeq" id="WP_200755005.1">
    <property type="nucleotide sequence ID" value="NZ_AP023322.1"/>
</dbReference>
<reference evidence="4" key="1">
    <citation type="submission" date="2020-07" db="EMBL/GenBank/DDBJ databases">
        <title>Complete genome sequencing of Coprobacter sp. strain 2CBH44.</title>
        <authorList>
            <person name="Sakamoto M."/>
            <person name="Murakami T."/>
            <person name="Mori H."/>
        </authorList>
    </citation>
    <scope>NUCLEOTIDE SEQUENCE [LARGE SCALE GENOMIC DNA]</scope>
    <source>
        <strain evidence="4">2CBH44</strain>
    </source>
</reference>
<feature type="region of interest" description="Disordered" evidence="1">
    <location>
        <begin position="26"/>
        <end position="55"/>
    </location>
</feature>
<feature type="signal peptide" evidence="2">
    <location>
        <begin position="1"/>
        <end position="21"/>
    </location>
</feature>
<feature type="compositionally biased region" description="Polar residues" evidence="1">
    <location>
        <begin position="33"/>
        <end position="43"/>
    </location>
</feature>
<dbReference type="InterPro" id="IPR046111">
    <property type="entry name" value="DUF6048"/>
</dbReference>
<organism evidence="3 4">
    <name type="scientific">Coprobacter secundus subsp. similis</name>
    <dbReference type="NCBI Taxonomy" id="2751153"/>
    <lineage>
        <taxon>Bacteria</taxon>
        <taxon>Pseudomonadati</taxon>
        <taxon>Bacteroidota</taxon>
        <taxon>Bacteroidia</taxon>
        <taxon>Bacteroidales</taxon>
        <taxon>Barnesiellaceae</taxon>
        <taxon>Coprobacter</taxon>
    </lineage>
</organism>